<dbReference type="PaxDb" id="35128-Thaps31037"/>
<keyword evidence="4" id="KW-0690">Ribosome biogenesis</keyword>
<feature type="domain" description="Helicase ATP-binding" evidence="15">
    <location>
        <begin position="77"/>
        <end position="256"/>
    </location>
</feature>
<evidence type="ECO:0000256" key="12">
    <source>
        <dbReference type="PROSITE-ProRule" id="PRU00552"/>
    </source>
</evidence>
<protein>
    <recommendedName>
        <fullName evidence="3">RNA helicase</fullName>
        <ecNumber evidence="3">3.6.4.13</ecNumber>
    </recommendedName>
</protein>
<keyword evidence="19" id="KW-1185">Reference proteome</keyword>
<dbReference type="InterPro" id="IPR014001">
    <property type="entry name" value="Helicase_ATP-bd"/>
</dbReference>
<evidence type="ECO:0000256" key="11">
    <source>
        <dbReference type="ARBA" id="ARBA00037449"/>
    </source>
</evidence>
<evidence type="ECO:0000259" key="16">
    <source>
        <dbReference type="PROSITE" id="PS51194"/>
    </source>
</evidence>
<sequence>MDKAEENAAIISAQKSISPTEWRKENNITVRGYGSSAGDSFPDPFIEFGDAPFSDSIQKTLKSAGFERPTFIQSQAWPIAINGSDMICVAKTGSGKTCGFLLPSFHQYFQSKATANKGGKGPIMLVLAPTRELACQILDETQKFGRPIGIRSVCCYGGSPKYAQIAALERGVECVIATPGRLNDLIEMKKANLSNVKFVVLDEADRMLDMGFEPQIRSIMGSVPDSTNRQTLLFSATWPKEIQRLAFDFLSDPIQINVGEINVLNANKDITQKIMMCSEDDKIDRLKEILTDLKHSKVIVFVGKKYVAHELANQLWDEGFAVDSLHGDREQWERTKVINAFKQGTLRLLIATDVAARGLDVKDVGVVVNYDMPVGVNGAEDYIHRIGRTGRAGAKGIAYTMFTPGDKKLATQLVEILEKAEQEVPAELKAMARPKFHGGRGGFGGRGRGGGRGYSGGRGGRGYMGGGGGGRGRGRGRGRW</sequence>
<dbReference type="AlphaFoldDB" id="B8BR52"/>
<dbReference type="SMART" id="SM00487">
    <property type="entry name" value="DEXDc"/>
    <property type="match status" value="1"/>
</dbReference>
<dbReference type="eggNOG" id="KOG0331">
    <property type="taxonomic scope" value="Eukaryota"/>
</dbReference>
<dbReference type="PROSITE" id="PS51194">
    <property type="entry name" value="HELICASE_CTER"/>
    <property type="match status" value="1"/>
</dbReference>
<dbReference type="InterPro" id="IPR014014">
    <property type="entry name" value="RNA_helicase_DEAD_Q_motif"/>
</dbReference>
<feature type="short sequence motif" description="Q motif" evidence="12">
    <location>
        <begin position="46"/>
        <end position="74"/>
    </location>
</feature>
<evidence type="ECO:0000313" key="19">
    <source>
        <dbReference type="Proteomes" id="UP000001449"/>
    </source>
</evidence>
<reference evidence="18 19" key="2">
    <citation type="journal article" date="2008" name="Nature">
        <title>The Phaeodactylum genome reveals the evolutionary history of diatom genomes.</title>
        <authorList>
            <person name="Bowler C."/>
            <person name="Allen A.E."/>
            <person name="Badger J.H."/>
            <person name="Grimwood J."/>
            <person name="Jabbari K."/>
            <person name="Kuo A."/>
            <person name="Maheswari U."/>
            <person name="Martens C."/>
            <person name="Maumus F."/>
            <person name="Otillar R.P."/>
            <person name="Rayko E."/>
            <person name="Salamov A."/>
            <person name="Vandepoele K."/>
            <person name="Beszteri B."/>
            <person name="Gruber A."/>
            <person name="Heijde M."/>
            <person name="Katinka M."/>
            <person name="Mock T."/>
            <person name="Valentin K."/>
            <person name="Verret F."/>
            <person name="Berges J.A."/>
            <person name="Brownlee C."/>
            <person name="Cadoret J.P."/>
            <person name="Chiovitti A."/>
            <person name="Choi C.J."/>
            <person name="Coesel S."/>
            <person name="De Martino A."/>
            <person name="Detter J.C."/>
            <person name="Durkin C."/>
            <person name="Falciatore A."/>
            <person name="Fournet J."/>
            <person name="Haruta M."/>
            <person name="Huysman M.J."/>
            <person name="Jenkins B.D."/>
            <person name="Jiroutova K."/>
            <person name="Jorgensen R.E."/>
            <person name="Joubert Y."/>
            <person name="Kaplan A."/>
            <person name="Kroger N."/>
            <person name="Kroth P.G."/>
            <person name="La Roche J."/>
            <person name="Lindquist E."/>
            <person name="Lommer M."/>
            <person name="Martin-Jezequel V."/>
            <person name="Lopez P.J."/>
            <person name="Lucas S."/>
            <person name="Mangogna M."/>
            <person name="McGinnis K."/>
            <person name="Medlin L.K."/>
            <person name="Montsant A."/>
            <person name="Oudot-Le Secq M.P."/>
            <person name="Napoli C."/>
            <person name="Obornik M."/>
            <person name="Parker M.S."/>
            <person name="Petit J.L."/>
            <person name="Porcel B.M."/>
            <person name="Poulsen N."/>
            <person name="Robison M."/>
            <person name="Rychlewski L."/>
            <person name="Rynearson T.A."/>
            <person name="Schmutz J."/>
            <person name="Shapiro H."/>
            <person name="Siaut M."/>
            <person name="Stanley M."/>
            <person name="Sussman M.R."/>
            <person name="Taylor A.R."/>
            <person name="Vardi A."/>
            <person name="von Dassow P."/>
            <person name="Vyverman W."/>
            <person name="Willis A."/>
            <person name="Wyrwicz L.S."/>
            <person name="Rokhsar D.S."/>
            <person name="Weissenbach J."/>
            <person name="Armbrust E.V."/>
            <person name="Green B.R."/>
            <person name="Van de Peer Y."/>
            <person name="Grigoriev I.V."/>
        </authorList>
    </citation>
    <scope>NUCLEOTIDE SEQUENCE [LARGE SCALE GENOMIC DNA]</scope>
    <source>
        <strain evidence="18 19">CCMP1335</strain>
    </source>
</reference>
<feature type="compositionally biased region" description="Gly residues" evidence="14">
    <location>
        <begin position="439"/>
        <end position="471"/>
    </location>
</feature>
<dbReference type="CDD" id="cd18787">
    <property type="entry name" value="SF2_C_DEAD"/>
    <property type="match status" value="1"/>
</dbReference>
<dbReference type="HOGENOM" id="CLU_003041_16_9_1"/>
<dbReference type="InterPro" id="IPR044742">
    <property type="entry name" value="DEAD/DEAH_RhlB"/>
</dbReference>
<dbReference type="EMBL" id="CM000638">
    <property type="protein sequence ID" value="EED95907.1"/>
    <property type="molecule type" value="Genomic_DNA"/>
</dbReference>
<dbReference type="InterPro" id="IPR001650">
    <property type="entry name" value="Helicase_C-like"/>
</dbReference>
<keyword evidence="7 13" id="KW-0378">Hydrolase</keyword>
<feature type="domain" description="Helicase C-terminal" evidence="16">
    <location>
        <begin position="285"/>
        <end position="432"/>
    </location>
</feature>
<organism evidence="18 19">
    <name type="scientific">Thalassiosira pseudonana</name>
    <name type="common">Marine diatom</name>
    <name type="synonym">Cyclotella nana</name>
    <dbReference type="NCBI Taxonomy" id="35128"/>
    <lineage>
        <taxon>Eukaryota</taxon>
        <taxon>Sar</taxon>
        <taxon>Stramenopiles</taxon>
        <taxon>Ochrophyta</taxon>
        <taxon>Bacillariophyta</taxon>
        <taxon>Coscinodiscophyceae</taxon>
        <taxon>Thalassiosirophycidae</taxon>
        <taxon>Thalassiosirales</taxon>
        <taxon>Thalassiosiraceae</taxon>
        <taxon>Thalassiosira</taxon>
    </lineage>
</organism>
<dbReference type="PROSITE" id="PS51192">
    <property type="entry name" value="HELICASE_ATP_BIND_1"/>
    <property type="match status" value="1"/>
</dbReference>
<dbReference type="OMA" id="DMICVAK"/>
<accession>B8BR52</accession>
<keyword evidence="9 13" id="KW-0067">ATP-binding</keyword>
<evidence type="ECO:0000256" key="5">
    <source>
        <dbReference type="ARBA" id="ARBA00022552"/>
    </source>
</evidence>
<keyword evidence="6 13" id="KW-0547">Nucleotide-binding</keyword>
<dbReference type="CDD" id="cd00268">
    <property type="entry name" value="DEADc"/>
    <property type="match status" value="1"/>
</dbReference>
<comment type="function">
    <text evidence="11">ATP-dependent RNA helicase required for 60S ribosomal subunit synthesis. Involved in efficient pre-rRNA processing, predominantly at site A3, which is necessary for the normal formation of 25S and 5.8S rRNAs.</text>
</comment>
<dbReference type="PANTHER" id="PTHR47958">
    <property type="entry name" value="ATP-DEPENDENT RNA HELICASE DBP3"/>
    <property type="match status" value="1"/>
</dbReference>
<dbReference type="SMART" id="SM00490">
    <property type="entry name" value="HELICc"/>
    <property type="match status" value="1"/>
</dbReference>
<dbReference type="GO" id="GO:0003729">
    <property type="term" value="F:mRNA binding"/>
    <property type="evidence" value="ECO:0000318"/>
    <property type="project" value="GO_Central"/>
</dbReference>
<dbReference type="Gene3D" id="3.40.50.300">
    <property type="entry name" value="P-loop containing nucleotide triphosphate hydrolases"/>
    <property type="match status" value="2"/>
</dbReference>
<dbReference type="GO" id="GO:0005524">
    <property type="term" value="F:ATP binding"/>
    <property type="evidence" value="ECO:0007669"/>
    <property type="project" value="UniProtKB-KW"/>
</dbReference>
<dbReference type="InterPro" id="IPR000629">
    <property type="entry name" value="RNA-helicase_DEAD-box_CS"/>
</dbReference>
<evidence type="ECO:0000256" key="4">
    <source>
        <dbReference type="ARBA" id="ARBA00022517"/>
    </source>
</evidence>
<evidence type="ECO:0000256" key="6">
    <source>
        <dbReference type="ARBA" id="ARBA00022741"/>
    </source>
</evidence>
<feature type="region of interest" description="Disordered" evidence="14">
    <location>
        <begin position="435"/>
        <end position="480"/>
    </location>
</feature>
<dbReference type="InterPro" id="IPR011545">
    <property type="entry name" value="DEAD/DEAH_box_helicase_dom"/>
</dbReference>
<evidence type="ECO:0000259" key="15">
    <source>
        <dbReference type="PROSITE" id="PS51192"/>
    </source>
</evidence>
<dbReference type="EC" id="3.6.4.13" evidence="3"/>
<dbReference type="SUPFAM" id="SSF52540">
    <property type="entry name" value="P-loop containing nucleoside triphosphate hydrolases"/>
    <property type="match status" value="1"/>
</dbReference>
<name>B8BR52_THAPS</name>
<dbReference type="RefSeq" id="XP_002286266.1">
    <property type="nucleotide sequence ID" value="XM_002286230.1"/>
</dbReference>
<evidence type="ECO:0000256" key="13">
    <source>
        <dbReference type="RuleBase" id="RU000492"/>
    </source>
</evidence>
<dbReference type="KEGG" id="tps:THAPSDRAFT_31037"/>
<keyword evidence="8 13" id="KW-0347">Helicase</keyword>
<dbReference type="GeneID" id="7445154"/>
<gene>
    <name evidence="18" type="ORF">THAPSDRAFT_31037</name>
</gene>
<evidence type="ECO:0000259" key="17">
    <source>
        <dbReference type="PROSITE" id="PS51195"/>
    </source>
</evidence>
<feature type="domain" description="DEAD-box RNA helicase Q" evidence="17">
    <location>
        <begin position="46"/>
        <end position="74"/>
    </location>
</feature>
<evidence type="ECO:0000256" key="2">
    <source>
        <dbReference type="ARBA" id="ARBA00009334"/>
    </source>
</evidence>
<dbReference type="PROSITE" id="PS00039">
    <property type="entry name" value="DEAD_ATP_HELICASE"/>
    <property type="match status" value="1"/>
</dbReference>
<comment type="similarity">
    <text evidence="2">Belongs to the DEAD box helicase family. DDX5/DBP2 subfamily.</text>
</comment>
<evidence type="ECO:0000313" key="18">
    <source>
        <dbReference type="EMBL" id="EED95907.1"/>
    </source>
</evidence>
<evidence type="ECO:0000256" key="14">
    <source>
        <dbReference type="SAM" id="MobiDB-lite"/>
    </source>
</evidence>
<evidence type="ECO:0000256" key="1">
    <source>
        <dbReference type="ARBA" id="ARBA00004604"/>
    </source>
</evidence>
<dbReference type="InterPro" id="IPR027417">
    <property type="entry name" value="P-loop_NTPase"/>
</dbReference>
<dbReference type="FunFam" id="3.40.50.300:FF:000008">
    <property type="entry name" value="ATP-dependent RNA helicase RhlB"/>
    <property type="match status" value="1"/>
</dbReference>
<evidence type="ECO:0000256" key="10">
    <source>
        <dbReference type="ARBA" id="ARBA00023242"/>
    </source>
</evidence>
<dbReference type="GO" id="GO:0003724">
    <property type="term" value="F:RNA helicase activity"/>
    <property type="evidence" value="ECO:0000318"/>
    <property type="project" value="GO_Central"/>
</dbReference>
<dbReference type="STRING" id="35128.B8BR52"/>
<dbReference type="PROSITE" id="PS51195">
    <property type="entry name" value="Q_MOTIF"/>
    <property type="match status" value="1"/>
</dbReference>
<dbReference type="GO" id="GO:0016787">
    <property type="term" value="F:hydrolase activity"/>
    <property type="evidence" value="ECO:0007669"/>
    <property type="project" value="UniProtKB-KW"/>
</dbReference>
<keyword evidence="5" id="KW-0698">rRNA processing</keyword>
<evidence type="ECO:0000256" key="7">
    <source>
        <dbReference type="ARBA" id="ARBA00022801"/>
    </source>
</evidence>
<dbReference type="Pfam" id="PF00270">
    <property type="entry name" value="DEAD"/>
    <property type="match status" value="1"/>
</dbReference>
<evidence type="ECO:0000256" key="3">
    <source>
        <dbReference type="ARBA" id="ARBA00012552"/>
    </source>
</evidence>
<evidence type="ECO:0000256" key="9">
    <source>
        <dbReference type="ARBA" id="ARBA00022840"/>
    </source>
</evidence>
<dbReference type="Pfam" id="PF00271">
    <property type="entry name" value="Helicase_C"/>
    <property type="match status" value="1"/>
</dbReference>
<dbReference type="Proteomes" id="UP000001449">
    <property type="component" value="Chromosome 1"/>
</dbReference>
<keyword evidence="10" id="KW-0539">Nucleus</keyword>
<dbReference type="InParanoid" id="B8BR52"/>
<proteinExistence type="inferred from homology"/>
<evidence type="ECO:0000256" key="8">
    <source>
        <dbReference type="ARBA" id="ARBA00022806"/>
    </source>
</evidence>
<comment type="subcellular location">
    <subcellularLocation>
        <location evidence="1">Nucleus</location>
        <location evidence="1">Nucleolus</location>
    </subcellularLocation>
</comment>
<reference evidence="18 19" key="1">
    <citation type="journal article" date="2004" name="Science">
        <title>The genome of the diatom Thalassiosira pseudonana: ecology, evolution, and metabolism.</title>
        <authorList>
            <person name="Armbrust E.V."/>
            <person name="Berges J.A."/>
            <person name="Bowler C."/>
            <person name="Green B.R."/>
            <person name="Martinez D."/>
            <person name="Putnam N.H."/>
            <person name="Zhou S."/>
            <person name="Allen A.E."/>
            <person name="Apt K.E."/>
            <person name="Bechner M."/>
            <person name="Brzezinski M.A."/>
            <person name="Chaal B.K."/>
            <person name="Chiovitti A."/>
            <person name="Davis A.K."/>
            <person name="Demarest M.S."/>
            <person name="Detter J.C."/>
            <person name="Glavina T."/>
            <person name="Goodstein D."/>
            <person name="Hadi M.Z."/>
            <person name="Hellsten U."/>
            <person name="Hildebrand M."/>
            <person name="Jenkins B.D."/>
            <person name="Jurka J."/>
            <person name="Kapitonov V.V."/>
            <person name="Kroger N."/>
            <person name="Lau W.W."/>
            <person name="Lane T.W."/>
            <person name="Larimer F.W."/>
            <person name="Lippmeier J.C."/>
            <person name="Lucas S."/>
            <person name="Medina M."/>
            <person name="Montsant A."/>
            <person name="Obornik M."/>
            <person name="Parker M.S."/>
            <person name="Palenik B."/>
            <person name="Pazour G.J."/>
            <person name="Richardson P.M."/>
            <person name="Rynearson T.A."/>
            <person name="Saito M.A."/>
            <person name="Schwartz D.C."/>
            <person name="Thamatrakoln K."/>
            <person name="Valentin K."/>
            <person name="Vardi A."/>
            <person name="Wilkerson F.P."/>
            <person name="Rokhsar D.S."/>
        </authorList>
    </citation>
    <scope>NUCLEOTIDE SEQUENCE [LARGE SCALE GENOMIC DNA]</scope>
    <source>
        <strain evidence="18 19">CCMP1335</strain>
    </source>
</reference>